<dbReference type="InterPro" id="IPR015422">
    <property type="entry name" value="PyrdxlP-dep_Trfase_small"/>
</dbReference>
<keyword evidence="4" id="KW-1185">Reference proteome</keyword>
<gene>
    <name evidence="3" type="ordered locus">MICA_1500</name>
</gene>
<evidence type="ECO:0000313" key="3">
    <source>
        <dbReference type="EMBL" id="AEP09818.1"/>
    </source>
</evidence>
<reference evidence="3 4" key="1">
    <citation type="journal article" date="2011" name="BMC Genomics">
        <title>Genomic insights into an obligate epibiotic bacterial predator: Micavibrio aeruginosavorus ARL-13.</title>
        <authorList>
            <person name="Wang Z."/>
            <person name="Kadouri D."/>
            <person name="Wu M."/>
        </authorList>
    </citation>
    <scope>NUCLEOTIDE SEQUENCE [LARGE SCALE GENOMIC DNA]</scope>
    <source>
        <strain evidence="3 4">ARL-13</strain>
    </source>
</reference>
<dbReference type="InterPro" id="IPR000192">
    <property type="entry name" value="Aminotrans_V_dom"/>
</dbReference>
<dbReference type="Gene3D" id="3.90.1150.10">
    <property type="entry name" value="Aspartate Aminotransferase, domain 1"/>
    <property type="match status" value="1"/>
</dbReference>
<evidence type="ECO:0000313" key="4">
    <source>
        <dbReference type="Proteomes" id="UP000009286"/>
    </source>
</evidence>
<dbReference type="InterPro" id="IPR015421">
    <property type="entry name" value="PyrdxlP-dep_Trfase_major"/>
</dbReference>
<dbReference type="Gene3D" id="3.40.640.10">
    <property type="entry name" value="Type I PLP-dependent aspartate aminotransferase-like (Major domain)"/>
    <property type="match status" value="1"/>
</dbReference>
<dbReference type="KEGG" id="mai:MICA_1500"/>
<dbReference type="Proteomes" id="UP000009286">
    <property type="component" value="Chromosome"/>
</dbReference>
<dbReference type="RefSeq" id="WP_014103041.1">
    <property type="nucleotide sequence ID" value="NC_016026.1"/>
</dbReference>
<sequence length="381" mass="42450">MMSDFRKLFGTALAMNANKLHFAAHSHHLWPDCTRTAQTRYWGLSASMADNKWDVIFNTVIPTAQGHVARILNLPVPNTIAFAPNTHEFINRLISALPDHPHIITTDSEFHSLTRQLKRLEEDGSITVMRVPSEPFHSFTDRMIDAVKSTPAAMVFFSHVFFNSAYAVPDLKKIVDVVPNKDTLVVIDGYHGFMALPTDLSKISGRAFYLAGGYKYAMAGEGCCFMHCPPGYAMRPRNTGWFADMGSLEARQGDDVPYSTDGFRFWGATFDPSGLYRLNAVMEMLNDLNIGVADIHAHVMALQDQFLEGLKKRPGTLVSPVDTPIRGHFLTFETDRAADLAQKLQDLGVVTDHRGTRLRFGFGLYHVAEDVEALTQILSGL</sequence>
<dbReference type="GO" id="GO:0008483">
    <property type="term" value="F:transaminase activity"/>
    <property type="evidence" value="ECO:0007669"/>
    <property type="project" value="UniProtKB-KW"/>
</dbReference>
<dbReference type="STRING" id="856793.MICA_1500"/>
<organism evidence="3 4">
    <name type="scientific">Micavibrio aeruginosavorus (strain ARL-13)</name>
    <dbReference type="NCBI Taxonomy" id="856793"/>
    <lineage>
        <taxon>Bacteria</taxon>
        <taxon>Pseudomonadati</taxon>
        <taxon>Bdellovibrionota</taxon>
        <taxon>Bdellovibrionia</taxon>
        <taxon>Bdellovibrionales</taxon>
        <taxon>Pseudobdellovibrionaceae</taxon>
        <taxon>Micavibrio</taxon>
    </lineage>
</organism>
<dbReference type="InterPro" id="IPR015424">
    <property type="entry name" value="PyrdxlP-dep_Trfase"/>
</dbReference>
<proteinExistence type="predicted"/>
<feature type="domain" description="Aminotransferase class V" evidence="2">
    <location>
        <begin position="59"/>
        <end position="374"/>
    </location>
</feature>
<dbReference type="EMBL" id="CP002382">
    <property type="protein sequence ID" value="AEP09818.1"/>
    <property type="molecule type" value="Genomic_DNA"/>
</dbReference>
<keyword evidence="1" id="KW-0663">Pyridoxal phosphate</keyword>
<evidence type="ECO:0000259" key="2">
    <source>
        <dbReference type="Pfam" id="PF00266"/>
    </source>
</evidence>
<dbReference type="HOGENOM" id="CLU_003433_2_1_5"/>
<protein>
    <submittedName>
        <fullName evidence="3">Aminotransferase class-V family protein</fullName>
    </submittedName>
</protein>
<dbReference type="eggNOG" id="COG0520">
    <property type="taxonomic scope" value="Bacteria"/>
</dbReference>
<keyword evidence="3" id="KW-0032">Aminotransferase</keyword>
<dbReference type="SUPFAM" id="SSF53383">
    <property type="entry name" value="PLP-dependent transferases"/>
    <property type="match status" value="1"/>
</dbReference>
<accession>G2KNH0</accession>
<keyword evidence="3" id="KW-0808">Transferase</keyword>
<evidence type="ECO:0000256" key="1">
    <source>
        <dbReference type="ARBA" id="ARBA00022898"/>
    </source>
</evidence>
<dbReference type="Pfam" id="PF00266">
    <property type="entry name" value="Aminotran_5"/>
    <property type="match status" value="1"/>
</dbReference>
<name>G2KNH0_MICAA</name>
<dbReference type="PANTHER" id="PTHR43586:SF8">
    <property type="entry name" value="CYSTEINE DESULFURASE 1, CHLOROPLASTIC"/>
    <property type="match status" value="1"/>
</dbReference>
<dbReference type="PANTHER" id="PTHR43586">
    <property type="entry name" value="CYSTEINE DESULFURASE"/>
    <property type="match status" value="1"/>
</dbReference>
<dbReference type="AlphaFoldDB" id="G2KNH0"/>